<evidence type="ECO:0000256" key="5">
    <source>
        <dbReference type="ARBA" id="ARBA00022801"/>
    </source>
</evidence>
<dbReference type="Proteomes" id="UP000008793">
    <property type="component" value="Chromosome"/>
</dbReference>
<dbReference type="EMBL" id="FP236843">
    <property type="protein sequence ID" value="CAX58424.1"/>
    <property type="molecule type" value="Genomic_DNA"/>
</dbReference>
<dbReference type="AlphaFoldDB" id="D8MNL7"/>
<dbReference type="Pfam" id="PF02449">
    <property type="entry name" value="Glyco_hydro_42"/>
    <property type="match status" value="1"/>
</dbReference>
<evidence type="ECO:0000256" key="3">
    <source>
        <dbReference type="ARBA" id="ARBA00012756"/>
    </source>
</evidence>
<dbReference type="STRING" id="634500.EbC_08930"/>
<proteinExistence type="inferred from homology"/>
<evidence type="ECO:0000256" key="2">
    <source>
        <dbReference type="ARBA" id="ARBA00005940"/>
    </source>
</evidence>
<dbReference type="GeneID" id="90510915"/>
<dbReference type="HOGENOM" id="CLU_012430_2_0_6"/>
<name>D8MNL7_ERWBE</name>
<accession>D8MNL7</accession>
<keyword evidence="11" id="KW-1185">Reference proteome</keyword>
<sequence length="679" mass="77148">MDKIWFGTAYYREYMPEERLEKDIAMMKAAGINYVRIAESTWSTFEPQEGEFDFTSVITVLDQMQANDISVIIGTPTYAIPGWLAKKYPEVMAVTPQGLNKYGPRQKMDITSPVYRYYSERIIRKLLTATASHPAVIGFQVDNETKYYETSGPAVQIAFVKYLRKKFNDDLPALNQAFGLDYWSNRVDAWEDFPSVQGTINASLGAEFQAFQRQLVIDFLRWQVDLVGEYKSADRFVTHNFDFDWRNWSFGLRSEVDHFAASEVVDITGVDVYHPGQSRLTGAEIAFTGDIARTTKDKNYFVLETQAQAFKDWTPYPGQLRLQAFSHIANGASLVGYWHWHSIHNSWETYWKGLLSHDLLPNPVYDEACDIGKTLQRLTPELSGLSKSNRVAMLVSNRGLTAIDWHPWRGHQFGGDKNHQYNDLFRSWYDALYRQNIEMDILDADDPRIERYDVLIVPLLYAASDALLQRLNAFVGQGGHIIYSFKSGFANQDLKVRTAIQPGIISEACGVTYQLFVEPDEVQMSTETFALTEETGQVTDWMELLEPVSSQTEILARYQHPQWGKYAAITRNQFGKGTATYIGCNLSSAGMEQVFSTLFSTPALSALRSEVSFPLIIRRAQSKAQKDLCFIFNYSQTPQQLRNPLGQATSLIDNRQVEPGETLEIAGWDFVILSGGEAV</sequence>
<dbReference type="eggNOG" id="COG1874">
    <property type="taxonomic scope" value="Bacteria"/>
</dbReference>
<dbReference type="GO" id="GO:0046872">
    <property type="term" value="F:metal ion binding"/>
    <property type="evidence" value="ECO:0007669"/>
    <property type="project" value="UniProtKB-KW"/>
</dbReference>
<evidence type="ECO:0000259" key="8">
    <source>
        <dbReference type="Pfam" id="PF02449"/>
    </source>
</evidence>
<dbReference type="InterPro" id="IPR017853">
    <property type="entry name" value="GH"/>
</dbReference>
<evidence type="ECO:0000313" key="10">
    <source>
        <dbReference type="EMBL" id="CAX58424.1"/>
    </source>
</evidence>
<evidence type="ECO:0000313" key="11">
    <source>
        <dbReference type="Proteomes" id="UP000008793"/>
    </source>
</evidence>
<dbReference type="CAZy" id="GH42">
    <property type="family name" value="Glycoside Hydrolase Family 42"/>
</dbReference>
<dbReference type="PANTHER" id="PTHR36447">
    <property type="entry name" value="BETA-GALACTOSIDASE GANA"/>
    <property type="match status" value="1"/>
</dbReference>
<keyword evidence="4" id="KW-0479">Metal-binding</keyword>
<gene>
    <name evidence="10" type="ordered locus">EbC_08930</name>
</gene>
<comment type="catalytic activity">
    <reaction evidence="1">
        <text>Hydrolysis of terminal non-reducing beta-D-galactose residues in beta-D-galactosides.</text>
        <dbReference type="EC" id="3.2.1.23"/>
    </reaction>
</comment>
<organism evidence="11">
    <name type="scientific">Erwinia billingiae (strain Eb661)</name>
    <dbReference type="NCBI Taxonomy" id="634500"/>
    <lineage>
        <taxon>Bacteria</taxon>
        <taxon>Pseudomonadati</taxon>
        <taxon>Pseudomonadota</taxon>
        <taxon>Gammaproteobacteria</taxon>
        <taxon>Enterobacterales</taxon>
        <taxon>Erwiniaceae</taxon>
        <taxon>Erwinia</taxon>
    </lineage>
</organism>
<dbReference type="PANTHER" id="PTHR36447:SF2">
    <property type="entry name" value="BETA-GALACTOSIDASE YESZ"/>
    <property type="match status" value="1"/>
</dbReference>
<dbReference type="SUPFAM" id="SSF51445">
    <property type="entry name" value="(Trans)glycosidases"/>
    <property type="match status" value="1"/>
</dbReference>
<dbReference type="GO" id="GO:0004565">
    <property type="term" value="F:beta-galactosidase activity"/>
    <property type="evidence" value="ECO:0007669"/>
    <property type="project" value="UniProtKB-EC"/>
</dbReference>
<keyword evidence="5 10" id="KW-0378">Hydrolase</keyword>
<dbReference type="EC" id="3.2.1.23" evidence="3"/>
<dbReference type="KEGG" id="ebi:EbC_08930"/>
<evidence type="ECO:0000256" key="4">
    <source>
        <dbReference type="ARBA" id="ARBA00022723"/>
    </source>
</evidence>
<feature type="domain" description="Beta-galactosidase trimerisation" evidence="9">
    <location>
        <begin position="417"/>
        <end position="600"/>
    </location>
</feature>
<dbReference type="GO" id="GO:0009341">
    <property type="term" value="C:beta-galactosidase complex"/>
    <property type="evidence" value="ECO:0007669"/>
    <property type="project" value="InterPro"/>
</dbReference>
<dbReference type="Pfam" id="PF08532">
    <property type="entry name" value="Glyco_hydro_42M"/>
    <property type="match status" value="1"/>
</dbReference>
<dbReference type="InterPro" id="IPR003476">
    <property type="entry name" value="Glyco_hydro_42"/>
</dbReference>
<keyword evidence="7 10" id="KW-0326">Glycosidase</keyword>
<dbReference type="CDD" id="cd03143">
    <property type="entry name" value="A4_beta-galactosidase_middle_domain"/>
    <property type="match status" value="1"/>
</dbReference>
<comment type="similarity">
    <text evidence="2">Belongs to the glycosyl hydrolase 42 family.</text>
</comment>
<dbReference type="Gene3D" id="3.40.50.880">
    <property type="match status" value="1"/>
</dbReference>
<keyword evidence="6" id="KW-0862">Zinc</keyword>
<protein>
    <recommendedName>
        <fullName evidence="3">beta-galactosidase</fullName>
        <ecNumber evidence="3">3.2.1.23</ecNumber>
    </recommendedName>
</protein>
<evidence type="ECO:0000256" key="1">
    <source>
        <dbReference type="ARBA" id="ARBA00001412"/>
    </source>
</evidence>
<dbReference type="GO" id="GO:0005975">
    <property type="term" value="P:carbohydrate metabolic process"/>
    <property type="evidence" value="ECO:0007669"/>
    <property type="project" value="InterPro"/>
</dbReference>
<dbReference type="InterPro" id="IPR013738">
    <property type="entry name" value="Beta_galactosidase_Trimer"/>
</dbReference>
<dbReference type="Gene3D" id="3.20.20.80">
    <property type="entry name" value="Glycosidases"/>
    <property type="match status" value="1"/>
</dbReference>
<feature type="domain" description="Glycoside hydrolase family 42 N-terminal" evidence="8">
    <location>
        <begin position="10"/>
        <end position="377"/>
    </location>
</feature>
<dbReference type="RefSeq" id="WP_013200927.1">
    <property type="nucleotide sequence ID" value="NC_014306.1"/>
</dbReference>
<evidence type="ECO:0000259" key="9">
    <source>
        <dbReference type="Pfam" id="PF08532"/>
    </source>
</evidence>
<dbReference type="InterPro" id="IPR029062">
    <property type="entry name" value="Class_I_gatase-like"/>
</dbReference>
<evidence type="ECO:0000256" key="6">
    <source>
        <dbReference type="ARBA" id="ARBA00022833"/>
    </source>
</evidence>
<evidence type="ECO:0000256" key="7">
    <source>
        <dbReference type="ARBA" id="ARBA00023295"/>
    </source>
</evidence>
<dbReference type="InterPro" id="IPR013529">
    <property type="entry name" value="Glyco_hydro_42_N"/>
</dbReference>
<reference evidence="10 11" key="1">
    <citation type="journal article" date="2010" name="BMC Genomics">
        <title>Genome comparison of the epiphytic bacteria Erwinia billingiae and E. tasmaniensis with the pear pathogen E. pyrifoliae.</title>
        <authorList>
            <person name="Kube M."/>
            <person name="Migdoll A.M."/>
            <person name="Gehring I."/>
            <person name="Heitmann K."/>
            <person name="Mayer Y."/>
            <person name="Kuhl H."/>
            <person name="Knaust F."/>
            <person name="Geider K."/>
            <person name="Reinhardt R."/>
        </authorList>
    </citation>
    <scope>NUCLEOTIDE SEQUENCE [LARGE SCALE GENOMIC DNA]</scope>
    <source>
        <strain evidence="10 11">Eb661</strain>
    </source>
</reference>
<dbReference type="SUPFAM" id="SSF52317">
    <property type="entry name" value="Class I glutamine amidotransferase-like"/>
    <property type="match status" value="1"/>
</dbReference>